<dbReference type="KEGG" id="ssl:SS1G_04406"/>
<organism evidence="1 2">
    <name type="scientific">Sclerotinia sclerotiorum (strain ATCC 18683 / 1980 / Ss-1)</name>
    <name type="common">White mold</name>
    <name type="synonym">Whetzelinia sclerotiorum</name>
    <dbReference type="NCBI Taxonomy" id="665079"/>
    <lineage>
        <taxon>Eukaryota</taxon>
        <taxon>Fungi</taxon>
        <taxon>Dikarya</taxon>
        <taxon>Ascomycota</taxon>
        <taxon>Pezizomycotina</taxon>
        <taxon>Leotiomycetes</taxon>
        <taxon>Helotiales</taxon>
        <taxon>Sclerotiniaceae</taxon>
        <taxon>Sclerotinia</taxon>
    </lineage>
</organism>
<keyword evidence="2" id="KW-1185">Reference proteome</keyword>
<gene>
    <name evidence="1" type="ORF">SS1G_04406</name>
</gene>
<reference evidence="2" key="1">
    <citation type="journal article" date="2011" name="PLoS Genet.">
        <title>Genomic analysis of the necrotrophic fungal pathogens Sclerotinia sclerotiorum and Botrytis cinerea.</title>
        <authorList>
            <person name="Amselem J."/>
            <person name="Cuomo C.A."/>
            <person name="van Kan J.A."/>
            <person name="Viaud M."/>
            <person name="Benito E.P."/>
            <person name="Couloux A."/>
            <person name="Coutinho P.M."/>
            <person name="de Vries R.P."/>
            <person name="Dyer P.S."/>
            <person name="Fillinger S."/>
            <person name="Fournier E."/>
            <person name="Gout L."/>
            <person name="Hahn M."/>
            <person name="Kohn L."/>
            <person name="Lapalu N."/>
            <person name="Plummer K.M."/>
            <person name="Pradier J.M."/>
            <person name="Quevillon E."/>
            <person name="Sharon A."/>
            <person name="Simon A."/>
            <person name="ten Have A."/>
            <person name="Tudzynski B."/>
            <person name="Tudzynski P."/>
            <person name="Wincker P."/>
            <person name="Andrew M."/>
            <person name="Anthouard V."/>
            <person name="Beever R.E."/>
            <person name="Beffa R."/>
            <person name="Benoit I."/>
            <person name="Bouzid O."/>
            <person name="Brault B."/>
            <person name="Chen Z."/>
            <person name="Choquer M."/>
            <person name="Collemare J."/>
            <person name="Cotton P."/>
            <person name="Danchin E.G."/>
            <person name="Da Silva C."/>
            <person name="Gautier A."/>
            <person name="Giraud C."/>
            <person name="Giraud T."/>
            <person name="Gonzalez C."/>
            <person name="Grossetete S."/>
            <person name="Guldener U."/>
            <person name="Henrissat B."/>
            <person name="Howlett B.J."/>
            <person name="Kodira C."/>
            <person name="Kretschmer M."/>
            <person name="Lappartient A."/>
            <person name="Leroch M."/>
            <person name="Levis C."/>
            <person name="Mauceli E."/>
            <person name="Neuveglise C."/>
            <person name="Oeser B."/>
            <person name="Pearson M."/>
            <person name="Poulain J."/>
            <person name="Poussereau N."/>
            <person name="Quesneville H."/>
            <person name="Rascle C."/>
            <person name="Schumacher J."/>
            <person name="Segurens B."/>
            <person name="Sexton A."/>
            <person name="Silva E."/>
            <person name="Sirven C."/>
            <person name="Soanes D.M."/>
            <person name="Talbot N.J."/>
            <person name="Templeton M."/>
            <person name="Yandava C."/>
            <person name="Yarden O."/>
            <person name="Zeng Q."/>
            <person name="Rollins J.A."/>
            <person name="Lebrun M.H."/>
            <person name="Dickman M."/>
        </authorList>
    </citation>
    <scope>NUCLEOTIDE SEQUENCE [LARGE SCALE GENOMIC DNA]</scope>
    <source>
        <strain evidence="2">ATCC 18683 / 1980 / Ss-1</strain>
    </source>
</reference>
<dbReference type="GeneID" id="5491200"/>
<accession>A7EGG5</accession>
<dbReference type="HOGENOM" id="CLU_2591239_0_0_1"/>
<proteinExistence type="predicted"/>
<name>A7EGG5_SCLS1</name>
<dbReference type="AlphaFoldDB" id="A7EGG5"/>
<dbReference type="EMBL" id="CH476625">
    <property type="protein sequence ID" value="EDO01931.1"/>
    <property type="molecule type" value="Genomic_DNA"/>
</dbReference>
<dbReference type="RefSeq" id="XP_001594599.1">
    <property type="nucleotide sequence ID" value="XM_001594549.1"/>
</dbReference>
<evidence type="ECO:0000313" key="1">
    <source>
        <dbReference type="EMBL" id="EDO01931.1"/>
    </source>
</evidence>
<protein>
    <submittedName>
        <fullName evidence="1">Uncharacterized protein</fullName>
    </submittedName>
</protein>
<evidence type="ECO:0000313" key="2">
    <source>
        <dbReference type="Proteomes" id="UP000001312"/>
    </source>
</evidence>
<dbReference type="InParanoid" id="A7EGG5"/>
<dbReference type="Proteomes" id="UP000001312">
    <property type="component" value="Unassembled WGS sequence"/>
</dbReference>
<sequence length="80" mass="9151">MSKVRLGSYLSIYIKKRYNVVLRARILGILPEGSRRVKYACMGIESQRREEVRDGKVGLQLCIVSRNGSFLFWGRTANVS</sequence>